<sequence length="162" mass="18010">MFRGANRFEIDQIMKIYGRAREQMAASGNPDQWGGGYPSQELIEQDIASNRLFVYIVNGQMEAVFAFVLGEDPTYAAIEGGKWISDGPYGTIHRLASAGKHSHIADEVIAWCQERCDSLRADTHADNKAMQHILEKNGFARCGIIHLADGSPRIAYQKLTSH</sequence>
<accession>A0A9E2NQV0</accession>
<dbReference type="EMBL" id="JAHLFH010000131">
    <property type="protein sequence ID" value="MBU3819968.1"/>
    <property type="molecule type" value="Genomic_DNA"/>
</dbReference>
<protein>
    <submittedName>
        <fullName evidence="1">N-acetyltransferase</fullName>
    </submittedName>
</protein>
<dbReference type="InterPro" id="IPR016181">
    <property type="entry name" value="Acyl_CoA_acyltransferase"/>
</dbReference>
<proteinExistence type="predicted"/>
<dbReference type="Gene3D" id="3.40.630.30">
    <property type="match status" value="1"/>
</dbReference>
<dbReference type="Proteomes" id="UP000824178">
    <property type="component" value="Unassembled WGS sequence"/>
</dbReference>
<dbReference type="AlphaFoldDB" id="A0A9E2NQV0"/>
<name>A0A9E2NQV0_9FIRM</name>
<gene>
    <name evidence="1" type="ORF">H9864_06330</name>
</gene>
<comment type="caution">
    <text evidence="1">The sequence shown here is derived from an EMBL/GenBank/DDBJ whole genome shotgun (WGS) entry which is preliminary data.</text>
</comment>
<evidence type="ECO:0000313" key="1">
    <source>
        <dbReference type="EMBL" id="MBU3819968.1"/>
    </source>
</evidence>
<organism evidence="1 2">
    <name type="scientific">Candidatus Faecalibacterium intestinavium</name>
    <dbReference type="NCBI Taxonomy" id="2838580"/>
    <lineage>
        <taxon>Bacteria</taxon>
        <taxon>Bacillati</taxon>
        <taxon>Bacillota</taxon>
        <taxon>Clostridia</taxon>
        <taxon>Eubacteriales</taxon>
        <taxon>Oscillospiraceae</taxon>
        <taxon>Faecalibacterium</taxon>
    </lineage>
</organism>
<dbReference type="SUPFAM" id="SSF55729">
    <property type="entry name" value="Acyl-CoA N-acyltransferases (Nat)"/>
    <property type="match status" value="1"/>
</dbReference>
<reference evidence="1" key="2">
    <citation type="submission" date="2021-04" db="EMBL/GenBank/DDBJ databases">
        <authorList>
            <person name="Gilroy R."/>
        </authorList>
    </citation>
    <scope>NUCLEOTIDE SEQUENCE</scope>
    <source>
        <strain evidence="1">742</strain>
    </source>
</reference>
<reference evidence="1" key="1">
    <citation type="journal article" date="2021" name="PeerJ">
        <title>Extensive microbial diversity within the chicken gut microbiome revealed by metagenomics and culture.</title>
        <authorList>
            <person name="Gilroy R."/>
            <person name="Ravi A."/>
            <person name="Getino M."/>
            <person name="Pursley I."/>
            <person name="Horton D.L."/>
            <person name="Alikhan N.F."/>
            <person name="Baker D."/>
            <person name="Gharbi K."/>
            <person name="Hall N."/>
            <person name="Watson M."/>
            <person name="Adriaenssens E.M."/>
            <person name="Foster-Nyarko E."/>
            <person name="Jarju S."/>
            <person name="Secka A."/>
            <person name="Antonio M."/>
            <person name="Oren A."/>
            <person name="Chaudhuri R.R."/>
            <person name="La Ragione R."/>
            <person name="Hildebrand F."/>
            <person name="Pallen M.J."/>
        </authorList>
    </citation>
    <scope>NUCLEOTIDE SEQUENCE</scope>
    <source>
        <strain evidence="1">742</strain>
    </source>
</reference>
<evidence type="ECO:0000313" key="2">
    <source>
        <dbReference type="Proteomes" id="UP000824178"/>
    </source>
</evidence>